<evidence type="ECO:0000259" key="1">
    <source>
        <dbReference type="PROSITE" id="PS51186"/>
    </source>
</evidence>
<dbReference type="InterPro" id="IPR000182">
    <property type="entry name" value="GNAT_dom"/>
</dbReference>
<protein>
    <submittedName>
        <fullName evidence="2">RimJ/RimL family protein N-acetyltransferase</fullName>
    </submittedName>
</protein>
<dbReference type="Pfam" id="PF13302">
    <property type="entry name" value="Acetyltransf_3"/>
    <property type="match status" value="1"/>
</dbReference>
<gene>
    <name evidence="2" type="ORF">J2S04_002191</name>
</gene>
<dbReference type="Gene3D" id="3.40.630.30">
    <property type="match status" value="1"/>
</dbReference>
<dbReference type="Proteomes" id="UP001229209">
    <property type="component" value="Unassembled WGS sequence"/>
</dbReference>
<dbReference type="SUPFAM" id="SSF55729">
    <property type="entry name" value="Acyl-CoA N-acyltransferases (Nat)"/>
    <property type="match status" value="1"/>
</dbReference>
<dbReference type="PANTHER" id="PTHR43415">
    <property type="entry name" value="SPERMIDINE N(1)-ACETYLTRANSFERASE"/>
    <property type="match status" value="1"/>
</dbReference>
<proteinExistence type="predicted"/>
<accession>A0ABT9LY83</accession>
<keyword evidence="3" id="KW-1185">Reference proteome</keyword>
<evidence type="ECO:0000313" key="2">
    <source>
        <dbReference type="EMBL" id="MDP9729221.1"/>
    </source>
</evidence>
<dbReference type="PROSITE" id="PS51186">
    <property type="entry name" value="GNAT"/>
    <property type="match status" value="1"/>
</dbReference>
<evidence type="ECO:0000313" key="3">
    <source>
        <dbReference type="Proteomes" id="UP001229209"/>
    </source>
</evidence>
<sequence length="180" mass="20907">MIYGKLVTLKPFTREMFNTYYHWRQDAEVMYWATGEPYMSSLISEEAFMKRYEKDILENRQQESGMLGIFTENEDFIGEISYRNMDLVTGTAVIGIMIGNKDFWGKGYGTDAVRTMCQFLFDRFQLRRLQLDTWSGNERAIKAYLKIGFQIEGTLREAVLVKGVPTDQVVMGLLRSDLIS</sequence>
<dbReference type="RefSeq" id="WP_306954963.1">
    <property type="nucleotide sequence ID" value="NZ_JAURUO010000012.1"/>
</dbReference>
<name>A0ABT9LY83_9BACL</name>
<reference evidence="2 3" key="1">
    <citation type="submission" date="2023-07" db="EMBL/GenBank/DDBJ databases">
        <title>Genomic Encyclopedia of Type Strains, Phase IV (KMG-IV): sequencing the most valuable type-strain genomes for metagenomic binning, comparative biology and taxonomic classification.</title>
        <authorList>
            <person name="Goeker M."/>
        </authorList>
    </citation>
    <scope>NUCLEOTIDE SEQUENCE [LARGE SCALE GENOMIC DNA]</scope>
    <source>
        <strain evidence="2 3">DSM 25924</strain>
    </source>
</reference>
<dbReference type="EMBL" id="JAURUO010000012">
    <property type="protein sequence ID" value="MDP9729221.1"/>
    <property type="molecule type" value="Genomic_DNA"/>
</dbReference>
<organism evidence="2 3">
    <name type="scientific">Alicyclobacillus tolerans</name>
    <dbReference type="NCBI Taxonomy" id="90970"/>
    <lineage>
        <taxon>Bacteria</taxon>
        <taxon>Bacillati</taxon>
        <taxon>Bacillota</taxon>
        <taxon>Bacilli</taxon>
        <taxon>Bacillales</taxon>
        <taxon>Alicyclobacillaceae</taxon>
        <taxon>Alicyclobacillus</taxon>
    </lineage>
</organism>
<dbReference type="InterPro" id="IPR016181">
    <property type="entry name" value="Acyl_CoA_acyltransferase"/>
</dbReference>
<feature type="domain" description="N-acetyltransferase" evidence="1">
    <location>
        <begin position="7"/>
        <end position="176"/>
    </location>
</feature>
<dbReference type="PANTHER" id="PTHR43415:SF3">
    <property type="entry name" value="GNAT-FAMILY ACETYLTRANSFERASE"/>
    <property type="match status" value="1"/>
</dbReference>
<comment type="caution">
    <text evidence="2">The sequence shown here is derived from an EMBL/GenBank/DDBJ whole genome shotgun (WGS) entry which is preliminary data.</text>
</comment>